<dbReference type="NCBIfam" id="TIGR02745">
    <property type="entry name" value="ccoG_rdxA_fixG"/>
    <property type="match status" value="1"/>
</dbReference>
<evidence type="ECO:0000313" key="9">
    <source>
        <dbReference type="EMBL" id="BAO44584.1"/>
    </source>
</evidence>
<dbReference type="InterPro" id="IPR013783">
    <property type="entry name" value="Ig-like_fold"/>
</dbReference>
<feature type="transmembrane region" description="Helical" evidence="7">
    <location>
        <begin position="46"/>
        <end position="63"/>
    </location>
</feature>
<dbReference type="OrthoDB" id="9811700at2"/>
<dbReference type="EMBL" id="AP012273">
    <property type="protein sequence ID" value="BAO44584.1"/>
    <property type="molecule type" value="Genomic_DNA"/>
</dbReference>
<feature type="transmembrane region" description="Helical" evidence="7">
    <location>
        <begin position="196"/>
        <end position="217"/>
    </location>
</feature>
<reference evidence="9 10" key="1">
    <citation type="journal article" date="2014" name="PLoS ONE">
        <title>Physiological and genomic features of a novel sulfur-oxidizing gammaproteobacterium belonging to a previously uncultivated symbiotic lineage isolated from a hydrothermal vent.</title>
        <authorList>
            <person name="Nunoura T."/>
            <person name="Takaki Y."/>
            <person name="Kazama H."/>
            <person name="Kakuta J."/>
            <person name="Shimamura S."/>
            <person name="Makita H."/>
            <person name="Hirai M."/>
            <person name="Miyazaki M."/>
            <person name="Takai K."/>
        </authorList>
    </citation>
    <scope>NUCLEOTIDE SEQUENCE [LARGE SCALE GENOMIC DNA]</scope>
    <source>
        <strain evidence="9 10">Hiromi1</strain>
    </source>
</reference>
<protein>
    <submittedName>
        <fullName evidence="9">Cytochrome c oxidase accessory protein CcoG</fullName>
    </submittedName>
</protein>
<keyword evidence="6" id="KW-0411">Iron-sulfur</keyword>
<evidence type="ECO:0000313" key="10">
    <source>
        <dbReference type="Proteomes" id="UP000031631"/>
    </source>
</evidence>
<dbReference type="AlphaFoldDB" id="A0A7U6GJ44"/>
<evidence type="ECO:0000256" key="2">
    <source>
        <dbReference type="ARBA" id="ARBA00022485"/>
    </source>
</evidence>
<dbReference type="KEGG" id="tbn:TBH_C1667"/>
<feature type="transmembrane region" description="Helical" evidence="7">
    <location>
        <begin position="92"/>
        <end position="113"/>
    </location>
</feature>
<dbReference type="InterPro" id="IPR051684">
    <property type="entry name" value="Electron_Trans/Redox"/>
</dbReference>
<dbReference type="PANTHER" id="PTHR30176:SF3">
    <property type="entry name" value="FERREDOXIN-TYPE PROTEIN NAPH"/>
    <property type="match status" value="1"/>
</dbReference>
<feature type="transmembrane region" description="Helical" evidence="7">
    <location>
        <begin position="165"/>
        <end position="184"/>
    </location>
</feature>
<dbReference type="PANTHER" id="PTHR30176">
    <property type="entry name" value="FERREDOXIN-TYPE PROTEIN NAPH"/>
    <property type="match status" value="1"/>
</dbReference>
<sequence length="474" mass="53559">MSEPQTSEEKHTQYANDIYEEAANWHVNTGEEKIYPKKAVGKWRRLKWITHSIWLILFIGPFLRWHGHQAILFDIPNRQFHIFGLTILPQDVWMLSLVLLFFAMLLAAVTSIAGRVYCGFFCFQTAWTDLFIWLEDKIEGVPAKRRKLDAGPWTGEKVRKKALKYFVWTVIAVLTGISFVSWFTDARQLWHDIFTGQASSTAYGVIALFTVGTLVLAGKLREQACFWLCPYARIQGVMYDKETILPTYDFHRGEPRGRLKKGKPAEGNGDCIDCKQCIAVCPTGIDIRMGQQEGCITCSLCIDACDAVMEKIGRPKGLIRYASMDEMEGKTQLPLFKRPRVLIYLTILILAISGIIYGITHLGAIEVKVLHGRSPLFVQRSDGTIQNKYNVKILNKTANDIPVKITAEGIKGMLVKGTETNVEAKKGNTGSYIVFINVPAENIKAERTPIIFKIVNQDDPTQTSSYESMFFAPK</sequence>
<dbReference type="InterPro" id="IPR017900">
    <property type="entry name" value="4Fe4S_Fe_S_CS"/>
</dbReference>
<evidence type="ECO:0000256" key="3">
    <source>
        <dbReference type="ARBA" id="ARBA00022723"/>
    </source>
</evidence>
<keyword evidence="10" id="KW-1185">Reference proteome</keyword>
<gene>
    <name evidence="9" type="ORF">TBH_C1667</name>
</gene>
<dbReference type="Pfam" id="PF12801">
    <property type="entry name" value="Fer4_5"/>
    <property type="match status" value="1"/>
</dbReference>
<evidence type="ECO:0000256" key="5">
    <source>
        <dbReference type="ARBA" id="ARBA00023004"/>
    </source>
</evidence>
<dbReference type="Gene3D" id="2.60.40.10">
    <property type="entry name" value="Immunoglobulins"/>
    <property type="match status" value="1"/>
</dbReference>
<dbReference type="Pfam" id="PF11614">
    <property type="entry name" value="FixG_C"/>
    <property type="match status" value="1"/>
</dbReference>
<keyword evidence="7" id="KW-0472">Membrane</keyword>
<evidence type="ECO:0000256" key="4">
    <source>
        <dbReference type="ARBA" id="ARBA00022982"/>
    </source>
</evidence>
<dbReference type="InterPro" id="IPR017896">
    <property type="entry name" value="4Fe4S_Fe-S-bd"/>
</dbReference>
<proteinExistence type="predicted"/>
<feature type="transmembrane region" description="Helical" evidence="7">
    <location>
        <begin position="341"/>
        <end position="359"/>
    </location>
</feature>
<name>A0A7U6GJ44_9GAMM</name>
<keyword evidence="7" id="KW-0812">Transmembrane</keyword>
<keyword evidence="1" id="KW-0813">Transport</keyword>
<dbReference type="GO" id="GO:0005886">
    <property type="term" value="C:plasma membrane"/>
    <property type="evidence" value="ECO:0007669"/>
    <property type="project" value="TreeGrafter"/>
</dbReference>
<keyword evidence="2" id="KW-0004">4Fe-4S</keyword>
<dbReference type="Proteomes" id="UP000031631">
    <property type="component" value="Chromosome"/>
</dbReference>
<evidence type="ECO:0000256" key="1">
    <source>
        <dbReference type="ARBA" id="ARBA00022448"/>
    </source>
</evidence>
<organism evidence="9 10">
    <name type="scientific">Thiolapillus brandeum</name>
    <dbReference type="NCBI Taxonomy" id="1076588"/>
    <lineage>
        <taxon>Bacteria</taxon>
        <taxon>Pseudomonadati</taxon>
        <taxon>Pseudomonadota</taxon>
        <taxon>Gammaproteobacteria</taxon>
        <taxon>Chromatiales</taxon>
        <taxon>Sedimenticolaceae</taxon>
        <taxon>Thiolapillus</taxon>
    </lineage>
</organism>
<dbReference type="PROSITE" id="PS51379">
    <property type="entry name" value="4FE4S_FER_2"/>
    <property type="match status" value="1"/>
</dbReference>
<dbReference type="GO" id="GO:0051539">
    <property type="term" value="F:4 iron, 4 sulfur cluster binding"/>
    <property type="evidence" value="ECO:0007669"/>
    <property type="project" value="UniProtKB-KW"/>
</dbReference>
<dbReference type="InterPro" id="IPR032879">
    <property type="entry name" value="FixG_C"/>
</dbReference>
<accession>A0A7U6GJ44</accession>
<dbReference type="SUPFAM" id="SSF54862">
    <property type="entry name" value="4Fe-4S ferredoxins"/>
    <property type="match status" value="1"/>
</dbReference>
<dbReference type="InterPro" id="IPR014116">
    <property type="entry name" value="Cyt_c_oxidase_cbb3_FixG"/>
</dbReference>
<evidence type="ECO:0000259" key="8">
    <source>
        <dbReference type="PROSITE" id="PS51379"/>
    </source>
</evidence>
<dbReference type="PROSITE" id="PS00198">
    <property type="entry name" value="4FE4S_FER_1"/>
    <property type="match status" value="1"/>
</dbReference>
<evidence type="ECO:0000256" key="7">
    <source>
        <dbReference type="SAM" id="Phobius"/>
    </source>
</evidence>
<keyword evidence="7" id="KW-1133">Transmembrane helix</keyword>
<keyword evidence="3" id="KW-0479">Metal-binding</keyword>
<dbReference type="Pfam" id="PF13746">
    <property type="entry name" value="Fer4_18"/>
    <property type="match status" value="1"/>
</dbReference>
<keyword evidence="5" id="KW-0408">Iron</keyword>
<evidence type="ECO:0000256" key="6">
    <source>
        <dbReference type="ARBA" id="ARBA00023014"/>
    </source>
</evidence>
<dbReference type="RefSeq" id="WP_144375295.1">
    <property type="nucleotide sequence ID" value="NZ_AP012273.1"/>
</dbReference>
<feature type="domain" description="4Fe-4S ferredoxin-type" evidence="8">
    <location>
        <begin position="262"/>
        <end position="292"/>
    </location>
</feature>
<dbReference type="GO" id="GO:0046872">
    <property type="term" value="F:metal ion binding"/>
    <property type="evidence" value="ECO:0007669"/>
    <property type="project" value="UniProtKB-KW"/>
</dbReference>
<keyword evidence="4" id="KW-0249">Electron transport</keyword>